<keyword evidence="1" id="KW-0812">Transmembrane</keyword>
<evidence type="ECO:0000313" key="3">
    <source>
        <dbReference type="Proteomes" id="UP000587991"/>
    </source>
</evidence>
<dbReference type="RefSeq" id="WP_168878601.1">
    <property type="nucleotide sequence ID" value="NZ_JABAIM010000005.1"/>
</dbReference>
<name>A0A847SDB5_9NEIS</name>
<dbReference type="AlphaFoldDB" id="A0A847SDB5"/>
<dbReference type="EMBL" id="JABAIM010000005">
    <property type="protein sequence ID" value="NLR76935.1"/>
    <property type="molecule type" value="Genomic_DNA"/>
</dbReference>
<comment type="caution">
    <text evidence="2">The sequence shown here is derived from an EMBL/GenBank/DDBJ whole genome shotgun (WGS) entry which is preliminary data.</text>
</comment>
<proteinExistence type="predicted"/>
<accession>A0A847SDB5</accession>
<organism evidence="2 3">
    <name type="scientific">Leeia aquatica</name>
    <dbReference type="NCBI Taxonomy" id="2725557"/>
    <lineage>
        <taxon>Bacteria</taxon>
        <taxon>Pseudomonadati</taxon>
        <taxon>Pseudomonadota</taxon>
        <taxon>Betaproteobacteria</taxon>
        <taxon>Neisseriales</taxon>
        <taxon>Leeiaceae</taxon>
        <taxon>Leeia</taxon>
    </lineage>
</organism>
<protein>
    <submittedName>
        <fullName evidence="2">DUF3149 domain-containing protein</fullName>
    </submittedName>
</protein>
<dbReference type="InterPro" id="IPR021494">
    <property type="entry name" value="DUF3149"/>
</dbReference>
<keyword evidence="3" id="KW-1185">Reference proteome</keyword>
<gene>
    <name evidence="2" type="ORF">HF682_17335</name>
</gene>
<evidence type="ECO:0000313" key="2">
    <source>
        <dbReference type="EMBL" id="NLR76935.1"/>
    </source>
</evidence>
<reference evidence="2 3" key="1">
    <citation type="submission" date="2020-04" db="EMBL/GenBank/DDBJ databases">
        <title>Draft genome of Leeia sp. IMCC25680.</title>
        <authorList>
            <person name="Song J."/>
            <person name="Cho J.-C."/>
        </authorList>
    </citation>
    <scope>NUCLEOTIDE SEQUENCE [LARGE SCALE GENOMIC DNA]</scope>
    <source>
        <strain evidence="2 3">IMCC25680</strain>
    </source>
</reference>
<evidence type="ECO:0000256" key="1">
    <source>
        <dbReference type="SAM" id="Phobius"/>
    </source>
</evidence>
<dbReference type="Pfam" id="PF11346">
    <property type="entry name" value="DUF3149"/>
    <property type="match status" value="1"/>
</dbReference>
<keyword evidence="1" id="KW-1133">Transmembrane helix</keyword>
<keyword evidence="1" id="KW-0472">Membrane</keyword>
<feature type="transmembrane region" description="Helical" evidence="1">
    <location>
        <begin position="13"/>
        <end position="35"/>
    </location>
</feature>
<sequence length="55" mass="6453">MPQWITVLFTTDIGLLSMAVIAFILVMATYLFFFVRRHVREDSLAHDRQSQKLPQ</sequence>
<dbReference type="Proteomes" id="UP000587991">
    <property type="component" value="Unassembled WGS sequence"/>
</dbReference>